<feature type="compositionally biased region" description="Pro residues" evidence="7">
    <location>
        <begin position="37"/>
        <end position="52"/>
    </location>
</feature>
<evidence type="ECO:0000313" key="9">
    <source>
        <dbReference type="EMBL" id="KAG0591718.1"/>
    </source>
</evidence>
<dbReference type="SUPFAM" id="SSF52151">
    <property type="entry name" value="FabD/lysophospholipase-like"/>
    <property type="match status" value="1"/>
</dbReference>
<dbReference type="Pfam" id="PF01734">
    <property type="entry name" value="Patatin"/>
    <property type="match status" value="1"/>
</dbReference>
<dbReference type="GO" id="GO:0016042">
    <property type="term" value="P:lipid catabolic process"/>
    <property type="evidence" value="ECO:0007669"/>
    <property type="project" value="UniProtKB-UniRule"/>
</dbReference>
<proteinExistence type="inferred from homology"/>
<comment type="function">
    <text evidence="6">Lipolytic acyl hydrolase (LAH).</text>
</comment>
<dbReference type="Proteomes" id="UP000822688">
    <property type="component" value="Chromosome 1"/>
</dbReference>
<feature type="region of interest" description="Disordered" evidence="7">
    <location>
        <begin position="1"/>
        <end position="53"/>
    </location>
</feature>
<organism evidence="9 10">
    <name type="scientific">Ceratodon purpureus</name>
    <name type="common">Fire moss</name>
    <name type="synonym">Dicranum purpureum</name>
    <dbReference type="NCBI Taxonomy" id="3225"/>
    <lineage>
        <taxon>Eukaryota</taxon>
        <taxon>Viridiplantae</taxon>
        <taxon>Streptophyta</taxon>
        <taxon>Embryophyta</taxon>
        <taxon>Bryophyta</taxon>
        <taxon>Bryophytina</taxon>
        <taxon>Bryopsida</taxon>
        <taxon>Dicranidae</taxon>
        <taxon>Pseudoditrichales</taxon>
        <taxon>Ditrichaceae</taxon>
        <taxon>Ceratodon</taxon>
    </lineage>
</organism>
<gene>
    <name evidence="9" type="ORF">KC19_1G195900</name>
</gene>
<evidence type="ECO:0000256" key="6">
    <source>
        <dbReference type="RuleBase" id="RU361262"/>
    </source>
</evidence>
<accession>A0A8T0JA47</accession>
<dbReference type="AlphaFoldDB" id="A0A8T0JA47"/>
<feature type="short sequence motif" description="GXGXXG" evidence="5">
    <location>
        <begin position="161"/>
        <end position="166"/>
    </location>
</feature>
<name>A0A8T0JA47_CERPU</name>
<keyword evidence="3 5" id="KW-0442">Lipid degradation</keyword>
<evidence type="ECO:0000259" key="8">
    <source>
        <dbReference type="PROSITE" id="PS51635"/>
    </source>
</evidence>
<evidence type="ECO:0000256" key="4">
    <source>
        <dbReference type="ARBA" id="ARBA00023098"/>
    </source>
</evidence>
<feature type="short sequence motif" description="DGA/G" evidence="5">
    <location>
        <begin position="353"/>
        <end position="355"/>
    </location>
</feature>
<evidence type="ECO:0000256" key="2">
    <source>
        <dbReference type="ARBA" id="ARBA00022801"/>
    </source>
</evidence>
<dbReference type="EMBL" id="CM026421">
    <property type="protein sequence ID" value="KAG0591718.1"/>
    <property type="molecule type" value="Genomic_DNA"/>
</dbReference>
<evidence type="ECO:0000256" key="1">
    <source>
        <dbReference type="ARBA" id="ARBA00010240"/>
    </source>
</evidence>
<dbReference type="GO" id="GO:0016787">
    <property type="term" value="F:hydrolase activity"/>
    <property type="evidence" value="ECO:0007669"/>
    <property type="project" value="UniProtKB-UniRule"/>
</dbReference>
<protein>
    <recommendedName>
        <fullName evidence="6">Patatin</fullName>
        <ecNumber evidence="6">3.1.1.-</ecNumber>
    </recommendedName>
</protein>
<feature type="active site" description="Nucleophile" evidence="5">
    <location>
        <position position="204"/>
    </location>
</feature>
<comment type="caution">
    <text evidence="9">The sequence shown here is derived from an EMBL/GenBank/DDBJ whole genome shotgun (WGS) entry which is preliminary data.</text>
</comment>
<keyword evidence="10" id="KW-1185">Reference proteome</keyword>
<feature type="short sequence motif" description="GXSXG" evidence="5">
    <location>
        <begin position="202"/>
        <end position="206"/>
    </location>
</feature>
<dbReference type="InterPro" id="IPR016035">
    <property type="entry name" value="Acyl_Trfase/lysoPLipase"/>
</dbReference>
<dbReference type="PANTHER" id="PTHR32241">
    <property type="entry name" value="PATATIN-LIKE PROTEIN 6"/>
    <property type="match status" value="1"/>
</dbReference>
<dbReference type="PANTHER" id="PTHR32241:SF22">
    <property type="entry name" value="PATATIN"/>
    <property type="match status" value="1"/>
</dbReference>
<evidence type="ECO:0000256" key="5">
    <source>
        <dbReference type="PROSITE-ProRule" id="PRU01161"/>
    </source>
</evidence>
<evidence type="ECO:0000313" key="10">
    <source>
        <dbReference type="Proteomes" id="UP000822688"/>
    </source>
</evidence>
<sequence>MEEGGDGKGQAVSSIPATAAQKPKRTNVGHGTETSPAKPPQPIRRENGPPPRRLYHAASIEENTEFKDTGIFKKGGNTDSYKDDGGLARMSSASMVGIRSFLETYPSKIPLEADAGAQIQRGPIGGGKSGLQGWDSDLLDLPVGEGGPPTKRKLCILSMDGGGIRGLIAARILTRLENLIKEKLGDETSQVHLSDYFDLFTGSSTGAILATMLVVPDDKGRPLFTAKGCCDFYSKNGSFIFRPRWYDPFHGSVRQLYRPKYSPRRFENLLKEYTIQKDGKVLTLLDTLKPLLITSFDISRATPFFFVRQAAQNDPSRNFSLWEACRATAAAPTFFPPAFVTSVDGKFQGTMIDGGAIQNNPALVATTHGIANNDDFPYATGLSDLLVLSLGAGQGDQKHEFTKAKKWGMTGWVRPLMSIMMDGTSDTVDYQLAAAFAGHNCAENYLRIQLSGLPNKTALMDCCTPENIQDLIKCTEDLLQQKAVMRNENGDRITLAETFDERLSWFADQLIIQKKLREEPPKDPSFSDHSLPPSRKEGMGPQGQMVSPLFAHMFDHKEFADSKKARSFRF</sequence>
<dbReference type="PROSITE" id="PS51635">
    <property type="entry name" value="PNPLA"/>
    <property type="match status" value="1"/>
</dbReference>
<keyword evidence="4 5" id="KW-0443">Lipid metabolism</keyword>
<dbReference type="Gene3D" id="3.40.1090.10">
    <property type="entry name" value="Cytosolic phospholipase A2 catalytic domain"/>
    <property type="match status" value="1"/>
</dbReference>
<keyword evidence="2 5" id="KW-0378">Hydrolase</keyword>
<comment type="similarity">
    <text evidence="1 6">Belongs to the patatin family.</text>
</comment>
<dbReference type="OrthoDB" id="1922803at2759"/>
<reference evidence="9" key="1">
    <citation type="submission" date="2020-06" db="EMBL/GenBank/DDBJ databases">
        <title>WGS assembly of Ceratodon purpureus strain R40.</title>
        <authorList>
            <person name="Carey S.B."/>
            <person name="Jenkins J."/>
            <person name="Shu S."/>
            <person name="Lovell J.T."/>
            <person name="Sreedasyam A."/>
            <person name="Maumus F."/>
            <person name="Tiley G.P."/>
            <person name="Fernandez-Pozo N."/>
            <person name="Barry K."/>
            <person name="Chen C."/>
            <person name="Wang M."/>
            <person name="Lipzen A."/>
            <person name="Daum C."/>
            <person name="Saski C.A."/>
            <person name="Payton A.C."/>
            <person name="Mcbreen J.C."/>
            <person name="Conrad R.E."/>
            <person name="Kollar L.M."/>
            <person name="Olsson S."/>
            <person name="Huttunen S."/>
            <person name="Landis J.B."/>
            <person name="Wickett N.J."/>
            <person name="Johnson M.G."/>
            <person name="Rensing S.A."/>
            <person name="Grimwood J."/>
            <person name="Schmutz J."/>
            <person name="Mcdaniel S.F."/>
        </authorList>
    </citation>
    <scope>NUCLEOTIDE SEQUENCE</scope>
    <source>
        <strain evidence="9">R40</strain>
    </source>
</reference>
<comment type="domain">
    <text evidence="6">The nitrogen atoms of the two glycine residues in the GGXR motif define the oxyanion hole, and stabilize the oxyanion that forms during the nucleophilic attack by the catalytic serine during substrate cleavage.</text>
</comment>
<feature type="compositionally biased region" description="Basic and acidic residues" evidence="7">
    <location>
        <begin position="517"/>
        <end position="526"/>
    </location>
</feature>
<evidence type="ECO:0000256" key="7">
    <source>
        <dbReference type="SAM" id="MobiDB-lite"/>
    </source>
</evidence>
<feature type="domain" description="PNPLA" evidence="8">
    <location>
        <begin position="157"/>
        <end position="366"/>
    </location>
</feature>
<dbReference type="EC" id="3.1.1.-" evidence="6"/>
<feature type="active site" description="Proton acceptor" evidence="5">
    <location>
        <position position="353"/>
    </location>
</feature>
<evidence type="ECO:0000256" key="3">
    <source>
        <dbReference type="ARBA" id="ARBA00022963"/>
    </source>
</evidence>
<dbReference type="InterPro" id="IPR002641">
    <property type="entry name" value="PNPLA_dom"/>
</dbReference>
<feature type="region of interest" description="Disordered" evidence="7">
    <location>
        <begin position="517"/>
        <end position="545"/>
    </location>
</feature>